<dbReference type="AlphaFoldDB" id="A0A1H7LYV0"/>
<evidence type="ECO:0000313" key="4">
    <source>
        <dbReference type="Proteomes" id="UP000199256"/>
    </source>
</evidence>
<evidence type="ECO:0000313" key="3">
    <source>
        <dbReference type="EMBL" id="SEL04143.1"/>
    </source>
</evidence>
<evidence type="ECO:0000256" key="1">
    <source>
        <dbReference type="SAM" id="MobiDB-lite"/>
    </source>
</evidence>
<name>A0A1H7LYV0_9GAMM</name>
<evidence type="ECO:0000256" key="2">
    <source>
        <dbReference type="SAM" id="Phobius"/>
    </source>
</evidence>
<sequence length="149" mass="16733">MSRRLGQNILLSDQPTLDNTPIVVGSQHHLRETMPARTRIILLSIAALATIVFLQPLLTLLGGVMVLALVGTLIYRDLPLDTQDIIEEYLNAWLRRARDGFWPSSQSRRDEDDPVLMMEEEYEEKPAPKPRARRSRARSKSGSGNGSPS</sequence>
<keyword evidence="2" id="KW-0472">Membrane</keyword>
<feature type="compositionally biased region" description="Basic residues" evidence="1">
    <location>
        <begin position="128"/>
        <end position="139"/>
    </location>
</feature>
<keyword evidence="2" id="KW-1133">Transmembrane helix</keyword>
<feature type="compositionally biased region" description="Acidic residues" evidence="1">
    <location>
        <begin position="112"/>
        <end position="123"/>
    </location>
</feature>
<keyword evidence="4" id="KW-1185">Reference proteome</keyword>
<gene>
    <name evidence="3" type="ORF">SAMN05444515_10886</name>
</gene>
<organism evidence="3 4">
    <name type="scientific">Ectothiorhodospira marina</name>
    <dbReference type="NCBI Taxonomy" id="1396821"/>
    <lineage>
        <taxon>Bacteria</taxon>
        <taxon>Pseudomonadati</taxon>
        <taxon>Pseudomonadota</taxon>
        <taxon>Gammaproteobacteria</taxon>
        <taxon>Chromatiales</taxon>
        <taxon>Ectothiorhodospiraceae</taxon>
        <taxon>Ectothiorhodospira</taxon>
    </lineage>
</organism>
<dbReference type="EMBL" id="FOAA01000008">
    <property type="protein sequence ID" value="SEL04143.1"/>
    <property type="molecule type" value="Genomic_DNA"/>
</dbReference>
<protein>
    <submittedName>
        <fullName evidence="3">Uncharacterized protein</fullName>
    </submittedName>
</protein>
<keyword evidence="2" id="KW-0812">Transmembrane</keyword>
<dbReference type="Proteomes" id="UP000199256">
    <property type="component" value="Unassembled WGS sequence"/>
</dbReference>
<accession>A0A1H7LYV0</accession>
<proteinExistence type="predicted"/>
<feature type="region of interest" description="Disordered" evidence="1">
    <location>
        <begin position="102"/>
        <end position="149"/>
    </location>
</feature>
<feature type="compositionally biased region" description="Low complexity" evidence="1">
    <location>
        <begin position="140"/>
        <end position="149"/>
    </location>
</feature>
<feature type="transmembrane region" description="Helical" evidence="2">
    <location>
        <begin position="40"/>
        <end position="70"/>
    </location>
</feature>
<reference evidence="4" key="1">
    <citation type="submission" date="2016-10" db="EMBL/GenBank/DDBJ databases">
        <authorList>
            <person name="Varghese N."/>
            <person name="Submissions S."/>
        </authorList>
    </citation>
    <scope>NUCLEOTIDE SEQUENCE [LARGE SCALE GENOMIC DNA]</scope>
    <source>
        <strain evidence="4">DSM 241</strain>
    </source>
</reference>